<dbReference type="EMBL" id="JAGZGG010000006">
    <property type="protein sequence ID" value="MBS5331749.1"/>
    <property type="molecule type" value="Genomic_DNA"/>
</dbReference>
<organism evidence="1 2">
    <name type="scientific">Subdoligranulum variabile</name>
    <dbReference type="NCBI Taxonomy" id="214851"/>
    <lineage>
        <taxon>Bacteria</taxon>
        <taxon>Bacillati</taxon>
        <taxon>Bacillota</taxon>
        <taxon>Clostridia</taxon>
        <taxon>Eubacteriales</taxon>
        <taxon>Oscillospiraceae</taxon>
        <taxon>Subdoligranulum</taxon>
    </lineage>
</organism>
<accession>A0A943DBD9</accession>
<proteinExistence type="predicted"/>
<dbReference type="AlphaFoldDB" id="A0A943DBD9"/>
<comment type="caution">
    <text evidence="1">The sequence shown here is derived from an EMBL/GenBank/DDBJ whole genome shotgun (WGS) entry which is preliminary data.</text>
</comment>
<evidence type="ECO:0000313" key="2">
    <source>
        <dbReference type="Proteomes" id="UP000759273"/>
    </source>
</evidence>
<reference evidence="1" key="1">
    <citation type="submission" date="2021-02" db="EMBL/GenBank/DDBJ databases">
        <title>Infant gut strain persistence is associated with maternal origin, phylogeny, and functional potential including surface adhesion and iron acquisition.</title>
        <authorList>
            <person name="Lou Y.C."/>
        </authorList>
    </citation>
    <scope>NUCLEOTIDE SEQUENCE</scope>
    <source>
        <strain evidence="1">L3_101_000M1_dasL3_101_000M1_concoct_87</strain>
    </source>
</reference>
<dbReference type="Proteomes" id="UP000759273">
    <property type="component" value="Unassembled WGS sequence"/>
</dbReference>
<sequence length="84" mass="9785">MNRRNQEMWLQGAYFYDALCRVSPILHAFAKKGAKPVPYLSEAYALTEKQVELREEEHAKGVYDKGKKMMEGFMVSHNKKFEGK</sequence>
<gene>
    <name evidence="1" type="ORF">KHY36_04365</name>
</gene>
<protein>
    <submittedName>
        <fullName evidence="1">Uncharacterized protein</fullName>
    </submittedName>
</protein>
<evidence type="ECO:0000313" key="1">
    <source>
        <dbReference type="EMBL" id="MBS5331749.1"/>
    </source>
</evidence>
<name>A0A943DBD9_9FIRM</name>